<name>A0A0A8Y0Y6_ARUDO</name>
<proteinExistence type="predicted"/>
<sequence>MYSQFHIYFQQFVVSLICAYVEGG</sequence>
<protein>
    <submittedName>
        <fullName evidence="1">Uncharacterized protein</fullName>
    </submittedName>
</protein>
<dbReference type="AlphaFoldDB" id="A0A0A8Y0Y6"/>
<accession>A0A0A8Y0Y6</accession>
<dbReference type="EMBL" id="GBRH01279262">
    <property type="protein sequence ID" value="JAD18633.1"/>
    <property type="molecule type" value="Transcribed_RNA"/>
</dbReference>
<reference evidence="1" key="2">
    <citation type="journal article" date="2015" name="Data Brief">
        <title>Shoot transcriptome of the giant reed, Arundo donax.</title>
        <authorList>
            <person name="Barrero R.A."/>
            <person name="Guerrero F.D."/>
            <person name="Moolhuijzen P."/>
            <person name="Goolsby J.A."/>
            <person name="Tidwell J."/>
            <person name="Bellgard S.E."/>
            <person name="Bellgard M.I."/>
        </authorList>
    </citation>
    <scope>NUCLEOTIDE SEQUENCE</scope>
    <source>
        <tissue evidence="1">Shoot tissue taken approximately 20 cm above the soil surface</tissue>
    </source>
</reference>
<organism evidence="1">
    <name type="scientific">Arundo donax</name>
    <name type="common">Giant reed</name>
    <name type="synonym">Donax arundinaceus</name>
    <dbReference type="NCBI Taxonomy" id="35708"/>
    <lineage>
        <taxon>Eukaryota</taxon>
        <taxon>Viridiplantae</taxon>
        <taxon>Streptophyta</taxon>
        <taxon>Embryophyta</taxon>
        <taxon>Tracheophyta</taxon>
        <taxon>Spermatophyta</taxon>
        <taxon>Magnoliopsida</taxon>
        <taxon>Liliopsida</taxon>
        <taxon>Poales</taxon>
        <taxon>Poaceae</taxon>
        <taxon>PACMAD clade</taxon>
        <taxon>Arundinoideae</taxon>
        <taxon>Arundineae</taxon>
        <taxon>Arundo</taxon>
    </lineage>
</organism>
<evidence type="ECO:0000313" key="1">
    <source>
        <dbReference type="EMBL" id="JAD18633.1"/>
    </source>
</evidence>
<reference evidence="1" key="1">
    <citation type="submission" date="2014-09" db="EMBL/GenBank/DDBJ databases">
        <authorList>
            <person name="Magalhaes I.L.F."/>
            <person name="Oliveira U."/>
            <person name="Santos F.R."/>
            <person name="Vidigal T.H.D.A."/>
            <person name="Brescovit A.D."/>
            <person name="Santos A.J."/>
        </authorList>
    </citation>
    <scope>NUCLEOTIDE SEQUENCE</scope>
    <source>
        <tissue evidence="1">Shoot tissue taken approximately 20 cm above the soil surface</tissue>
    </source>
</reference>